<protein>
    <submittedName>
        <fullName evidence="2">Efflux RND transporter permease subunit</fullName>
    </submittedName>
</protein>
<dbReference type="Gene3D" id="3.30.70.1430">
    <property type="entry name" value="Multidrug efflux transporter AcrB pore domain"/>
    <property type="match status" value="2"/>
</dbReference>
<dbReference type="Proteomes" id="UP000292554">
    <property type="component" value="Unassembled WGS sequence"/>
</dbReference>
<organism evidence="2 3">
    <name type="scientific">Corallincola luteus</name>
    <dbReference type="NCBI Taxonomy" id="1775177"/>
    <lineage>
        <taxon>Bacteria</taxon>
        <taxon>Pseudomonadati</taxon>
        <taxon>Pseudomonadota</taxon>
        <taxon>Gammaproteobacteria</taxon>
        <taxon>Alteromonadales</taxon>
        <taxon>Psychromonadaceae</taxon>
        <taxon>Corallincola</taxon>
    </lineage>
</organism>
<dbReference type="InterPro" id="IPR027463">
    <property type="entry name" value="AcrB_DN_DC_subdom"/>
</dbReference>
<dbReference type="RefSeq" id="WP_131414541.1">
    <property type="nucleotide sequence ID" value="NZ_SJXE01000001.1"/>
</dbReference>
<dbReference type="Gene3D" id="3.30.70.1320">
    <property type="entry name" value="Multidrug efflux transporter AcrB pore domain like"/>
    <property type="match status" value="1"/>
</dbReference>
<reference evidence="2 3" key="1">
    <citation type="submission" date="2019-02" db="EMBL/GenBank/DDBJ databases">
        <title>Corallincola luteus sp. nov., a marine bacterium isolated from surface sediment of Bohai Sea in China.</title>
        <authorList>
            <person name="Ren Q."/>
        </authorList>
    </citation>
    <scope>NUCLEOTIDE SEQUENCE [LARGE SCALE GENOMIC DNA]</scope>
    <source>
        <strain evidence="2 3">DASS28</strain>
    </source>
</reference>
<dbReference type="SUPFAM" id="SSF82866">
    <property type="entry name" value="Multidrug efflux transporter AcrB transmembrane domain"/>
    <property type="match status" value="2"/>
</dbReference>
<keyword evidence="1" id="KW-0812">Transmembrane</keyword>
<dbReference type="InterPro" id="IPR001036">
    <property type="entry name" value="Acrflvin-R"/>
</dbReference>
<feature type="transmembrane region" description="Helical" evidence="1">
    <location>
        <begin position="951"/>
        <end position="977"/>
    </location>
</feature>
<keyword evidence="1" id="KW-1133">Transmembrane helix</keyword>
<sequence length="1034" mass="111975">MDYKSIISNLRLMVLTVAFLIVSGFSAYSSLPRAEDPSIVNRAATIKTIYPGASATRVESLVTEVIENKLREINEIILITSTSRLGVSVITVEISEDITNAEPIWSEIRDKLSDVEVDLPVEAHSPDLDSDGGDSFTTIFSLSWQGEGEPDLLVLGRYSNELAKRLRILPGTDLVEEFGLLDEEIVVSMNTDDAVATGLSAEKLASAIEGADVKGSAGELINESTRFGLELSSGLDSIERIKQVPIAVDGFGSTLRVSDVATVARAAKTPYSELALIDGKHGVMVAARMQPDLRVDQWSPEALNVLEELKQELPANINTDVIFTQQPYTEARLLELGNSLLIGLSLVLVVLLFTLGIRAACIIALALPLTMLFTLTLMKYLGIAIDQMSVTGFIVALGIMVDNAVVMVDTIQTNRLNGKGRVESAMLAIQHLWIPLLGSTLTTVLAFAPIFLMPGSIGEFVGSIALTVSFSLIGSYIISHSVIASLSSIFLPDNQTSSAWYHAGITIPALSKWFTGSVAFAIRYPYLAITLVISVPLLGYWSSTQLTEQFFPSADRDMFEVHVYLPSQASIYATKGTTEVINSLIAEEPNVKQVNWLIGTSFPSFYYNMVPPTHNAPFFSHGMVKTTDFESANELIPRLQNKLNERVPEAQVLVRKLEQGPPFGAPIELRVYGRNVETLKSIGRDIRLILSSIPHVTHTRESLTLGVPQFTVNVDEEAIQMNALNLTDFARLLQSSLVGRESGSVIEDTESIPVRVKVLDEDRENYNDLNKLRFPTTAKSTNLGMSVMDFAQLELVPGSGGITRRNGLRVNIVEGYIEAGVLPQVVLDEFKLALEQYKFPAGYKIGFGGEAEERDDSVNQLVSNVSVVLVLMILVVVLSFNSFRLSSVIFIVAGLAAGLGILSVWFFGYPFGFTVIIALLGVVGLAINAAIVIISELSACPQASKGEPDAILAAVMSCTRHITSTTITTIGGFIPLIVAGGGFWPPFAIAIAGGTALTTLLSFYFVPPVFKLLTQMPVKLNSLVVANCAQEVSP</sequence>
<feature type="transmembrane region" description="Helical" evidence="1">
    <location>
        <begin position="12"/>
        <end position="31"/>
    </location>
</feature>
<feature type="transmembrane region" description="Helical" evidence="1">
    <location>
        <begin position="861"/>
        <end position="880"/>
    </location>
</feature>
<dbReference type="Pfam" id="PF00873">
    <property type="entry name" value="ACR_tran"/>
    <property type="match status" value="1"/>
</dbReference>
<dbReference type="SUPFAM" id="SSF82693">
    <property type="entry name" value="Multidrug efflux transporter AcrB pore domain, PN1, PN2, PC1 and PC2 subdomains"/>
    <property type="match status" value="3"/>
</dbReference>
<evidence type="ECO:0000313" key="3">
    <source>
        <dbReference type="Proteomes" id="UP000292554"/>
    </source>
</evidence>
<dbReference type="EMBL" id="SJXE01000001">
    <property type="protein sequence ID" value="TCI05341.1"/>
    <property type="molecule type" value="Genomic_DNA"/>
</dbReference>
<feature type="transmembrane region" description="Helical" evidence="1">
    <location>
        <begin position="391"/>
        <end position="411"/>
    </location>
</feature>
<accession>A0ABY2AQQ8</accession>
<feature type="transmembrane region" description="Helical" evidence="1">
    <location>
        <begin position="524"/>
        <end position="542"/>
    </location>
</feature>
<feature type="transmembrane region" description="Helical" evidence="1">
    <location>
        <begin position="432"/>
        <end position="454"/>
    </location>
</feature>
<keyword evidence="3" id="KW-1185">Reference proteome</keyword>
<proteinExistence type="predicted"/>
<feature type="transmembrane region" description="Helical" evidence="1">
    <location>
        <begin position="913"/>
        <end position="939"/>
    </location>
</feature>
<dbReference type="Gene3D" id="3.30.2090.10">
    <property type="entry name" value="Multidrug efflux transporter AcrB TolC docking domain, DN and DC subdomains"/>
    <property type="match status" value="2"/>
</dbReference>
<dbReference type="PANTHER" id="PTHR32063">
    <property type="match status" value="1"/>
</dbReference>
<feature type="transmembrane region" description="Helical" evidence="1">
    <location>
        <begin position="336"/>
        <end position="355"/>
    </location>
</feature>
<keyword evidence="1" id="KW-0472">Membrane</keyword>
<feature type="transmembrane region" description="Helical" evidence="1">
    <location>
        <begin position="983"/>
        <end position="1006"/>
    </location>
</feature>
<feature type="transmembrane region" description="Helical" evidence="1">
    <location>
        <begin position="460"/>
        <end position="478"/>
    </location>
</feature>
<dbReference type="PANTHER" id="PTHR32063:SF18">
    <property type="entry name" value="CATION EFFLUX SYSTEM PROTEIN"/>
    <property type="match status" value="1"/>
</dbReference>
<feature type="transmembrane region" description="Helical" evidence="1">
    <location>
        <begin position="362"/>
        <end position="385"/>
    </location>
</feature>
<dbReference type="Gene3D" id="1.20.1640.10">
    <property type="entry name" value="Multidrug efflux transporter AcrB transmembrane domain"/>
    <property type="match status" value="2"/>
</dbReference>
<dbReference type="SUPFAM" id="SSF82714">
    <property type="entry name" value="Multidrug efflux transporter AcrB TolC docking domain, DN and DC subdomains"/>
    <property type="match status" value="2"/>
</dbReference>
<gene>
    <name evidence="2" type="ORF">EZV61_05135</name>
</gene>
<evidence type="ECO:0000313" key="2">
    <source>
        <dbReference type="EMBL" id="TCI05341.1"/>
    </source>
</evidence>
<dbReference type="Gene3D" id="3.30.70.1440">
    <property type="entry name" value="Multidrug efflux transporter AcrB pore domain"/>
    <property type="match status" value="1"/>
</dbReference>
<feature type="transmembrane region" description="Helical" evidence="1">
    <location>
        <begin position="887"/>
        <end position="907"/>
    </location>
</feature>
<name>A0ABY2AQQ8_9GAMM</name>
<dbReference type="PRINTS" id="PR00702">
    <property type="entry name" value="ACRIFLAVINRP"/>
</dbReference>
<evidence type="ECO:0000256" key="1">
    <source>
        <dbReference type="SAM" id="Phobius"/>
    </source>
</evidence>
<comment type="caution">
    <text evidence="2">The sequence shown here is derived from an EMBL/GenBank/DDBJ whole genome shotgun (WGS) entry which is preliminary data.</text>
</comment>